<evidence type="ECO:0000256" key="4">
    <source>
        <dbReference type="ARBA" id="ARBA00013673"/>
    </source>
</evidence>
<dbReference type="GO" id="GO:0005737">
    <property type="term" value="C:cytoplasm"/>
    <property type="evidence" value="ECO:0007669"/>
    <property type="project" value="UniProtKB-SubCell"/>
</dbReference>
<dbReference type="PANTHER" id="PTHR30027:SF3">
    <property type="entry name" value="16S RRNA (URACIL(1498)-N(3))-METHYLTRANSFERASE"/>
    <property type="match status" value="1"/>
</dbReference>
<evidence type="ECO:0000256" key="7">
    <source>
        <dbReference type="ARBA" id="ARBA00022603"/>
    </source>
</evidence>
<dbReference type="InterPro" id="IPR006700">
    <property type="entry name" value="RsmE"/>
</dbReference>
<evidence type="ECO:0000256" key="9">
    <source>
        <dbReference type="ARBA" id="ARBA00022691"/>
    </source>
</evidence>
<dbReference type="InterPro" id="IPR046887">
    <property type="entry name" value="RsmE_PUA-like"/>
</dbReference>
<evidence type="ECO:0000256" key="11">
    <source>
        <dbReference type="ARBA" id="ARBA00047944"/>
    </source>
</evidence>
<keyword evidence="5 12" id="KW-0963">Cytoplasm</keyword>
<keyword evidence="8 12" id="KW-0808">Transferase</keyword>
<evidence type="ECO:0000259" key="14">
    <source>
        <dbReference type="Pfam" id="PF20260"/>
    </source>
</evidence>
<sequence>MTVPVFLSDAAGQAADTIVLDGPEGRHAAAVRRLRPGERIDLTDGAGRVAECTVTAAGKDSLTAEVLRRFEVPPPRPRLVVVQGLPKGDRGELAVEMMTEAGVDVIVPWAASRCVTQWKGDRAAKALARWRGTAREAAKQARRFHLPEVTEQATTAAVGSLVSAAALAVVLHEEAAEPLSRLPLPQEPGDIVVVVGPEGGVTDEEIATLRAAGATPALLGPTVLRTSTAGVAAAAVLLSRCGRW</sequence>
<dbReference type="PIRSF" id="PIRSF015601">
    <property type="entry name" value="MTase_slr0722"/>
    <property type="match status" value="1"/>
</dbReference>
<organism evidence="15 16">
    <name type="scientific">Microbispora rosea</name>
    <dbReference type="NCBI Taxonomy" id="58117"/>
    <lineage>
        <taxon>Bacteria</taxon>
        <taxon>Bacillati</taxon>
        <taxon>Actinomycetota</taxon>
        <taxon>Actinomycetes</taxon>
        <taxon>Streptosporangiales</taxon>
        <taxon>Streptosporangiaceae</taxon>
        <taxon>Microbispora</taxon>
    </lineage>
</organism>
<protein>
    <recommendedName>
        <fullName evidence="4 12">Ribosomal RNA small subunit methyltransferase E</fullName>
        <ecNumber evidence="3 12">2.1.1.193</ecNumber>
    </recommendedName>
</protein>
<dbReference type="NCBIfam" id="NF008693">
    <property type="entry name" value="PRK11713.2-3"/>
    <property type="match status" value="1"/>
</dbReference>
<name>A0A1N7ECT8_9ACTN</name>
<dbReference type="EMBL" id="FTNI01000017">
    <property type="protein sequence ID" value="SIR85725.1"/>
    <property type="molecule type" value="Genomic_DNA"/>
</dbReference>
<dbReference type="GeneID" id="97498783"/>
<evidence type="ECO:0000259" key="13">
    <source>
        <dbReference type="Pfam" id="PF04452"/>
    </source>
</evidence>
<dbReference type="NCBIfam" id="TIGR00046">
    <property type="entry name" value="RsmE family RNA methyltransferase"/>
    <property type="match status" value="1"/>
</dbReference>
<dbReference type="InterPro" id="IPR046886">
    <property type="entry name" value="RsmE_MTase_dom"/>
</dbReference>
<dbReference type="Proteomes" id="UP000186096">
    <property type="component" value="Unassembled WGS sequence"/>
</dbReference>
<comment type="subcellular location">
    <subcellularLocation>
        <location evidence="1 12">Cytoplasm</location>
    </subcellularLocation>
</comment>
<keyword evidence="7 12" id="KW-0489">Methyltransferase</keyword>
<dbReference type="FunFam" id="3.40.1280.10:FF:000023">
    <property type="entry name" value="Ribosomal RNA small subunit methyltransferase E"/>
    <property type="match status" value="1"/>
</dbReference>
<evidence type="ECO:0000256" key="1">
    <source>
        <dbReference type="ARBA" id="ARBA00004496"/>
    </source>
</evidence>
<dbReference type="SUPFAM" id="SSF88697">
    <property type="entry name" value="PUA domain-like"/>
    <property type="match status" value="1"/>
</dbReference>
<evidence type="ECO:0000256" key="6">
    <source>
        <dbReference type="ARBA" id="ARBA00022552"/>
    </source>
</evidence>
<keyword evidence="6 12" id="KW-0698">rRNA processing</keyword>
<feature type="domain" description="Ribosomal RNA small subunit methyltransferase E PUA-like" evidence="14">
    <location>
        <begin position="20"/>
        <end position="67"/>
    </location>
</feature>
<keyword evidence="9 12" id="KW-0949">S-adenosyl-L-methionine</keyword>
<dbReference type="RefSeq" id="WP_030506301.1">
    <property type="nucleotide sequence ID" value="NZ_CP192071.1"/>
</dbReference>
<proteinExistence type="inferred from homology"/>
<dbReference type="Gene3D" id="3.40.1280.10">
    <property type="match status" value="1"/>
</dbReference>
<dbReference type="CDD" id="cd18084">
    <property type="entry name" value="RsmE-like"/>
    <property type="match status" value="1"/>
</dbReference>
<accession>A0A1N7ECT8</accession>
<evidence type="ECO:0000256" key="2">
    <source>
        <dbReference type="ARBA" id="ARBA00005528"/>
    </source>
</evidence>
<evidence type="ECO:0000256" key="8">
    <source>
        <dbReference type="ARBA" id="ARBA00022679"/>
    </source>
</evidence>
<evidence type="ECO:0000256" key="5">
    <source>
        <dbReference type="ARBA" id="ARBA00022490"/>
    </source>
</evidence>
<dbReference type="Pfam" id="PF20260">
    <property type="entry name" value="PUA_4"/>
    <property type="match status" value="1"/>
</dbReference>
<dbReference type="STRING" id="58117.SAMN05421833_11793"/>
<dbReference type="InterPro" id="IPR029026">
    <property type="entry name" value="tRNA_m1G_MTases_N"/>
</dbReference>
<dbReference type="PANTHER" id="PTHR30027">
    <property type="entry name" value="RIBOSOMAL RNA SMALL SUBUNIT METHYLTRANSFERASE E"/>
    <property type="match status" value="1"/>
</dbReference>
<comment type="similarity">
    <text evidence="2 12">Belongs to the RNA methyltransferase RsmE family.</text>
</comment>
<dbReference type="GO" id="GO:0070042">
    <property type="term" value="F:rRNA (uridine-N3-)-methyltransferase activity"/>
    <property type="evidence" value="ECO:0007669"/>
    <property type="project" value="TreeGrafter"/>
</dbReference>
<dbReference type="InterPro" id="IPR015947">
    <property type="entry name" value="PUA-like_sf"/>
</dbReference>
<gene>
    <name evidence="15" type="ORF">SAMN05421833_11793</name>
</gene>
<dbReference type="Gene3D" id="2.40.240.20">
    <property type="entry name" value="Hypothetical PUA domain-like, domain 1"/>
    <property type="match status" value="1"/>
</dbReference>
<evidence type="ECO:0000256" key="10">
    <source>
        <dbReference type="ARBA" id="ARBA00025699"/>
    </source>
</evidence>
<keyword evidence="16" id="KW-1185">Reference proteome</keyword>
<dbReference type="OrthoDB" id="9808126at2"/>
<evidence type="ECO:0000313" key="15">
    <source>
        <dbReference type="EMBL" id="SIR85725.1"/>
    </source>
</evidence>
<dbReference type="EC" id="2.1.1.193" evidence="3 12"/>
<dbReference type="SUPFAM" id="SSF75217">
    <property type="entry name" value="alpha/beta knot"/>
    <property type="match status" value="1"/>
</dbReference>
<dbReference type="Pfam" id="PF04452">
    <property type="entry name" value="Methyltrans_RNA"/>
    <property type="match status" value="1"/>
</dbReference>
<dbReference type="AlphaFoldDB" id="A0A1N7ECT8"/>
<comment type="catalytic activity">
    <reaction evidence="11 12">
        <text>uridine(1498) in 16S rRNA + S-adenosyl-L-methionine = N(3)-methyluridine(1498) in 16S rRNA + S-adenosyl-L-homocysteine + H(+)</text>
        <dbReference type="Rhea" id="RHEA:42920"/>
        <dbReference type="Rhea" id="RHEA-COMP:10283"/>
        <dbReference type="Rhea" id="RHEA-COMP:10284"/>
        <dbReference type="ChEBI" id="CHEBI:15378"/>
        <dbReference type="ChEBI" id="CHEBI:57856"/>
        <dbReference type="ChEBI" id="CHEBI:59789"/>
        <dbReference type="ChEBI" id="CHEBI:65315"/>
        <dbReference type="ChEBI" id="CHEBI:74502"/>
        <dbReference type="EC" id="2.1.1.193"/>
    </reaction>
</comment>
<dbReference type="GO" id="GO:0070475">
    <property type="term" value="P:rRNA base methylation"/>
    <property type="evidence" value="ECO:0007669"/>
    <property type="project" value="TreeGrafter"/>
</dbReference>
<evidence type="ECO:0000256" key="12">
    <source>
        <dbReference type="PIRNR" id="PIRNR015601"/>
    </source>
</evidence>
<evidence type="ECO:0000313" key="16">
    <source>
        <dbReference type="Proteomes" id="UP000186096"/>
    </source>
</evidence>
<comment type="function">
    <text evidence="10 12">Specifically methylates the N3 position of the uracil ring of uridine 1498 (m3U1498) in 16S rRNA. Acts on the fully assembled 30S ribosomal subunit.</text>
</comment>
<evidence type="ECO:0000256" key="3">
    <source>
        <dbReference type="ARBA" id="ARBA00012328"/>
    </source>
</evidence>
<dbReference type="InterPro" id="IPR029028">
    <property type="entry name" value="Alpha/beta_knot_MTases"/>
</dbReference>
<feature type="domain" description="Ribosomal RNA small subunit methyltransferase E methyltransferase" evidence="13">
    <location>
        <begin position="77"/>
        <end position="237"/>
    </location>
</feature>
<reference evidence="16" key="1">
    <citation type="submission" date="2017-01" db="EMBL/GenBank/DDBJ databases">
        <authorList>
            <person name="Varghese N."/>
            <person name="Submissions S."/>
        </authorList>
    </citation>
    <scope>NUCLEOTIDE SEQUENCE [LARGE SCALE GENOMIC DNA]</scope>
    <source>
        <strain evidence="16">ATCC 12950</strain>
    </source>
</reference>